<proteinExistence type="predicted"/>
<evidence type="ECO:0000256" key="1">
    <source>
        <dbReference type="SAM" id="Phobius"/>
    </source>
</evidence>
<name>A0A6C0LDW2_9ZZZZ</name>
<feature type="transmembrane region" description="Helical" evidence="1">
    <location>
        <begin position="113"/>
        <end position="133"/>
    </location>
</feature>
<feature type="transmembrane region" description="Helical" evidence="1">
    <location>
        <begin position="140"/>
        <end position="160"/>
    </location>
</feature>
<dbReference type="AlphaFoldDB" id="A0A6C0LDW2"/>
<dbReference type="EMBL" id="MN740473">
    <property type="protein sequence ID" value="QHU28647.1"/>
    <property type="molecule type" value="Genomic_DNA"/>
</dbReference>
<protein>
    <submittedName>
        <fullName evidence="2">Uncharacterized protein</fullName>
    </submittedName>
</protein>
<feature type="transmembrane region" description="Helical" evidence="1">
    <location>
        <begin position="84"/>
        <end position="101"/>
    </location>
</feature>
<keyword evidence="1" id="KW-0472">Membrane</keyword>
<organism evidence="2">
    <name type="scientific">viral metagenome</name>
    <dbReference type="NCBI Taxonomy" id="1070528"/>
    <lineage>
        <taxon>unclassified sequences</taxon>
        <taxon>metagenomes</taxon>
        <taxon>organismal metagenomes</taxon>
    </lineage>
</organism>
<accession>A0A6C0LDW2</accession>
<keyword evidence="1" id="KW-0812">Transmembrane</keyword>
<keyword evidence="1" id="KW-1133">Transmembrane helix</keyword>
<reference evidence="2" key="1">
    <citation type="journal article" date="2020" name="Nature">
        <title>Giant virus diversity and host interactions through global metagenomics.</title>
        <authorList>
            <person name="Schulz F."/>
            <person name="Roux S."/>
            <person name="Paez-Espino D."/>
            <person name="Jungbluth S."/>
            <person name="Walsh D.A."/>
            <person name="Denef V.J."/>
            <person name="McMahon K.D."/>
            <person name="Konstantinidis K.T."/>
            <person name="Eloe-Fadrosh E.A."/>
            <person name="Kyrpides N.C."/>
            <person name="Woyke T."/>
        </authorList>
    </citation>
    <scope>NUCLEOTIDE SEQUENCE</scope>
    <source>
        <strain evidence="2">GVMAG-M-3300027770-73</strain>
    </source>
</reference>
<sequence>MIPPYIAKKVILGIISPHGSTDLIHATQNDLVPKLIQIQATNMVGFQLLTQLNQDKIIDLIFFFMSIVHFRHDFVNLKQLSTNFWILALFTLPEIIFHWVLFGLPSLNMGDLFLLYMTFLHVPNHYYMSWNFIKKQKKETAILISLFSMLFLYFGEIVNFSNMNTQVLNLVKSIVISHIVYNEKYVHKRTLPMIPNIIKYM</sequence>
<evidence type="ECO:0000313" key="2">
    <source>
        <dbReference type="EMBL" id="QHU28647.1"/>
    </source>
</evidence>